<evidence type="ECO:0000313" key="3">
    <source>
        <dbReference type="RefSeq" id="XP_006819634.1"/>
    </source>
</evidence>
<organism evidence="2 3">
    <name type="scientific">Saccoglossus kowalevskii</name>
    <name type="common">Acorn worm</name>
    <dbReference type="NCBI Taxonomy" id="10224"/>
    <lineage>
        <taxon>Eukaryota</taxon>
        <taxon>Metazoa</taxon>
        <taxon>Hemichordata</taxon>
        <taxon>Enteropneusta</taxon>
        <taxon>Harrimaniidae</taxon>
        <taxon>Saccoglossus</taxon>
    </lineage>
</organism>
<feature type="transmembrane region" description="Helical" evidence="1">
    <location>
        <begin position="96"/>
        <end position="117"/>
    </location>
</feature>
<feature type="transmembrane region" description="Helical" evidence="1">
    <location>
        <begin position="26"/>
        <end position="44"/>
    </location>
</feature>
<evidence type="ECO:0000256" key="1">
    <source>
        <dbReference type="SAM" id="Phobius"/>
    </source>
</evidence>
<reference evidence="3" key="1">
    <citation type="submission" date="2025-08" db="UniProtKB">
        <authorList>
            <consortium name="RefSeq"/>
        </authorList>
    </citation>
    <scope>IDENTIFICATION</scope>
    <source>
        <tissue evidence="3">Testes</tissue>
    </source>
</reference>
<gene>
    <name evidence="3" type="primary">LOC102803859</name>
</gene>
<keyword evidence="1" id="KW-1133">Transmembrane helix</keyword>
<evidence type="ECO:0000313" key="2">
    <source>
        <dbReference type="Proteomes" id="UP000694865"/>
    </source>
</evidence>
<dbReference type="PANTHER" id="PTHR31462:SF5">
    <property type="entry name" value="ENDOSOMAL_LYSOSOMAL PROTON CHANNEL TMEM175"/>
    <property type="match status" value="1"/>
</dbReference>
<dbReference type="PANTHER" id="PTHR31462">
    <property type="entry name" value="ENDOSOMAL/LYSOSOMAL POTASSIUM CHANNEL TMEM175"/>
    <property type="match status" value="1"/>
</dbReference>
<dbReference type="Proteomes" id="UP000694865">
    <property type="component" value="Unplaced"/>
</dbReference>
<proteinExistence type="predicted"/>
<keyword evidence="1" id="KW-0472">Membrane</keyword>
<name>A0ABM0MHZ3_SACKO</name>
<feature type="transmembrane region" description="Helical" evidence="1">
    <location>
        <begin position="124"/>
        <end position="145"/>
    </location>
</feature>
<keyword evidence="1" id="KW-0812">Transmembrane</keyword>
<dbReference type="GeneID" id="102803859"/>
<sequence>MLWFIHHSVFQFVSRVPRLMSFFNKWSLLFIGLMPFGFRLLKVYSIDTEYEKESHVIQVNCVIIFCASMSQLFMWLSVHWKRDKHLLAHHKGLNYGITLCKLLVYPIISAILFGFAFSSIKITIEYVAIIQLGVLVIHFLIKIVYEIIFKCCVGDIQSDNEDTSEIDDELMALDSLPRIASKSKRTETLKAGVFLNNSTDDTHM</sequence>
<accession>A0ABM0MHZ3</accession>
<protein>
    <submittedName>
        <fullName evidence="3">Transmembrane protein 175-like</fullName>
    </submittedName>
</protein>
<dbReference type="RefSeq" id="XP_006819634.1">
    <property type="nucleotide sequence ID" value="XM_006819571.1"/>
</dbReference>
<keyword evidence="2" id="KW-1185">Reference proteome</keyword>
<feature type="transmembrane region" description="Helical" evidence="1">
    <location>
        <begin position="56"/>
        <end position="76"/>
    </location>
</feature>